<dbReference type="EMBL" id="AP022038">
    <property type="protein sequence ID" value="BBR40888.1"/>
    <property type="molecule type" value="Genomic_DNA"/>
</dbReference>
<sequence length="34" mass="3522">MASPVKISGVGIKCYLSVKYIHNLFLLSGAGALA</sequence>
<dbReference type="Proteomes" id="UP000515442">
    <property type="component" value="Chromosome"/>
</dbReference>
<evidence type="ECO:0000313" key="2">
    <source>
        <dbReference type="Proteomes" id="UP000515442"/>
    </source>
</evidence>
<reference evidence="1 2" key="1">
    <citation type="submission" date="2019-12" db="EMBL/GenBank/DDBJ databases">
        <title>complete genome sequences of Aeromonas veronii str. WP3-W19-ESBL-03 isolated from wastewater treatment plant effluent.</title>
        <authorList>
            <person name="Sekizuka T."/>
            <person name="Itokawa K."/>
            <person name="Yatsu K."/>
            <person name="Inamine Y."/>
            <person name="Kuroda M."/>
        </authorList>
    </citation>
    <scope>NUCLEOTIDE SEQUENCE [LARGE SCALE GENOMIC DNA]</scope>
    <source>
        <strain evidence="1 2">WP3-W19-ESBL-03</strain>
    </source>
</reference>
<dbReference type="AlphaFoldDB" id="A0A6S5CCH9"/>
<protein>
    <submittedName>
        <fullName evidence="1">Uncharacterized protein</fullName>
    </submittedName>
</protein>
<gene>
    <name evidence="1" type="ORF">WP3W19E03_34130</name>
</gene>
<organism evidence="1 2">
    <name type="scientific">Aeromonas veronii</name>
    <dbReference type="NCBI Taxonomy" id="654"/>
    <lineage>
        <taxon>Bacteria</taxon>
        <taxon>Pseudomonadati</taxon>
        <taxon>Pseudomonadota</taxon>
        <taxon>Gammaproteobacteria</taxon>
        <taxon>Aeromonadales</taxon>
        <taxon>Aeromonadaceae</taxon>
        <taxon>Aeromonas</taxon>
    </lineage>
</organism>
<accession>A0A6S5CCH9</accession>
<name>A0A6S5CCH9_AERVE</name>
<proteinExistence type="predicted"/>
<evidence type="ECO:0000313" key="1">
    <source>
        <dbReference type="EMBL" id="BBR40888.1"/>
    </source>
</evidence>